<keyword evidence="16" id="KW-1185">Reference proteome</keyword>
<evidence type="ECO:0000256" key="10">
    <source>
        <dbReference type="ARBA" id="ARBA00023004"/>
    </source>
</evidence>
<evidence type="ECO:0000256" key="11">
    <source>
        <dbReference type="ARBA" id="ARBA00023033"/>
    </source>
</evidence>
<evidence type="ECO:0000256" key="8">
    <source>
        <dbReference type="ARBA" id="ARBA00022848"/>
    </source>
</evidence>
<name>A0A0L0CBD4_LUCCU</name>
<dbReference type="Gene3D" id="1.10.630.10">
    <property type="entry name" value="Cytochrome P450"/>
    <property type="match status" value="1"/>
</dbReference>
<evidence type="ECO:0000256" key="7">
    <source>
        <dbReference type="ARBA" id="ARBA00022824"/>
    </source>
</evidence>
<accession>A0A0L0CBD4</accession>
<dbReference type="GO" id="GO:0020037">
    <property type="term" value="F:heme binding"/>
    <property type="evidence" value="ECO:0007669"/>
    <property type="project" value="InterPro"/>
</dbReference>
<evidence type="ECO:0000256" key="9">
    <source>
        <dbReference type="ARBA" id="ARBA00023002"/>
    </source>
</evidence>
<comment type="cofactor">
    <cofactor evidence="1 13">
        <name>heme</name>
        <dbReference type="ChEBI" id="CHEBI:30413"/>
    </cofactor>
</comment>
<comment type="similarity">
    <text evidence="4 14">Belongs to the cytochrome P450 family.</text>
</comment>
<keyword evidence="6 13" id="KW-0479">Metal-binding</keyword>
<dbReference type="GO" id="GO:0005789">
    <property type="term" value="C:endoplasmic reticulum membrane"/>
    <property type="evidence" value="ECO:0007669"/>
    <property type="project" value="UniProtKB-SubCell"/>
</dbReference>
<dbReference type="EMBL" id="JRES01000655">
    <property type="protein sequence ID" value="KNC29571.1"/>
    <property type="molecule type" value="Genomic_DNA"/>
</dbReference>
<protein>
    <submittedName>
        <fullName evidence="15">Cytochrome P450 6g1</fullName>
    </submittedName>
</protein>
<keyword evidence="10 13" id="KW-0408">Iron</keyword>
<dbReference type="PROSITE" id="PS00086">
    <property type="entry name" value="CYTOCHROME_P450"/>
    <property type="match status" value="1"/>
</dbReference>
<dbReference type="OrthoDB" id="2789670at2759"/>
<dbReference type="PRINTS" id="PR00463">
    <property type="entry name" value="EP450I"/>
</dbReference>
<evidence type="ECO:0000256" key="3">
    <source>
        <dbReference type="ARBA" id="ARBA00004406"/>
    </source>
</evidence>
<dbReference type="Pfam" id="PF00067">
    <property type="entry name" value="p450"/>
    <property type="match status" value="1"/>
</dbReference>
<comment type="caution">
    <text evidence="15">The sequence shown here is derived from an EMBL/GenBank/DDBJ whole genome shotgun (WGS) entry which is preliminary data.</text>
</comment>
<evidence type="ECO:0000256" key="2">
    <source>
        <dbReference type="ARBA" id="ARBA00004174"/>
    </source>
</evidence>
<dbReference type="PRINTS" id="PR00385">
    <property type="entry name" value="P450"/>
</dbReference>
<evidence type="ECO:0000256" key="4">
    <source>
        <dbReference type="ARBA" id="ARBA00010617"/>
    </source>
</evidence>
<feature type="binding site" description="axial binding residue" evidence="13">
    <location>
        <position position="204"/>
    </location>
    <ligand>
        <name>heme</name>
        <dbReference type="ChEBI" id="CHEBI:30413"/>
    </ligand>
    <ligandPart>
        <name>Fe</name>
        <dbReference type="ChEBI" id="CHEBI:18248"/>
    </ligandPart>
</feature>
<dbReference type="PANTHER" id="PTHR24292:SF45">
    <property type="entry name" value="CYTOCHROME P450 6G1-RELATED"/>
    <property type="match status" value="1"/>
</dbReference>
<dbReference type="OMA" id="NCLFREC"/>
<organism evidence="15 16">
    <name type="scientific">Lucilia cuprina</name>
    <name type="common">Green bottle fly</name>
    <name type="synonym">Australian sheep blowfly</name>
    <dbReference type="NCBI Taxonomy" id="7375"/>
    <lineage>
        <taxon>Eukaryota</taxon>
        <taxon>Metazoa</taxon>
        <taxon>Ecdysozoa</taxon>
        <taxon>Arthropoda</taxon>
        <taxon>Hexapoda</taxon>
        <taxon>Insecta</taxon>
        <taxon>Pterygota</taxon>
        <taxon>Neoptera</taxon>
        <taxon>Endopterygota</taxon>
        <taxon>Diptera</taxon>
        <taxon>Brachycera</taxon>
        <taxon>Muscomorpha</taxon>
        <taxon>Oestroidea</taxon>
        <taxon>Calliphoridae</taxon>
        <taxon>Luciliinae</taxon>
        <taxon>Lucilia</taxon>
    </lineage>
</organism>
<evidence type="ECO:0000256" key="5">
    <source>
        <dbReference type="ARBA" id="ARBA00022617"/>
    </source>
</evidence>
<dbReference type="AlphaFoldDB" id="A0A0L0CBD4"/>
<proteinExistence type="inferred from homology"/>
<dbReference type="PANTHER" id="PTHR24292">
    <property type="entry name" value="CYTOCHROME P450"/>
    <property type="match status" value="1"/>
</dbReference>
<dbReference type="InterPro" id="IPR036396">
    <property type="entry name" value="Cyt_P450_sf"/>
</dbReference>
<evidence type="ECO:0000313" key="16">
    <source>
        <dbReference type="Proteomes" id="UP000037069"/>
    </source>
</evidence>
<evidence type="ECO:0000256" key="6">
    <source>
        <dbReference type="ARBA" id="ARBA00022723"/>
    </source>
</evidence>
<evidence type="ECO:0000256" key="12">
    <source>
        <dbReference type="ARBA" id="ARBA00023136"/>
    </source>
</evidence>
<dbReference type="GO" id="GO:0046680">
    <property type="term" value="P:response to DDT"/>
    <property type="evidence" value="ECO:0007669"/>
    <property type="project" value="TreeGrafter"/>
</dbReference>
<keyword evidence="7" id="KW-0256">Endoplasmic reticulum</keyword>
<keyword evidence="8" id="KW-0492">Microsome</keyword>
<dbReference type="GO" id="GO:0004497">
    <property type="term" value="F:monooxygenase activity"/>
    <property type="evidence" value="ECO:0007669"/>
    <property type="project" value="UniProtKB-KW"/>
</dbReference>
<dbReference type="GO" id="GO:0005506">
    <property type="term" value="F:iron ion binding"/>
    <property type="evidence" value="ECO:0007669"/>
    <property type="project" value="InterPro"/>
</dbReference>
<dbReference type="InterPro" id="IPR002401">
    <property type="entry name" value="Cyt_P450_E_grp-I"/>
</dbReference>
<keyword evidence="11 14" id="KW-0503">Monooxygenase</keyword>
<dbReference type="Proteomes" id="UP000037069">
    <property type="component" value="Unassembled WGS sequence"/>
</dbReference>
<dbReference type="GO" id="GO:0046701">
    <property type="term" value="P:insecticide catabolic process"/>
    <property type="evidence" value="ECO:0007669"/>
    <property type="project" value="TreeGrafter"/>
</dbReference>
<evidence type="ECO:0000256" key="14">
    <source>
        <dbReference type="RuleBase" id="RU000461"/>
    </source>
</evidence>
<sequence>MRSSIKCVMEERERSGAIRNDLIDTFIKIKQESQWKGEDEHQCMESLIAQASIFMTAGFETSATTIANALFEMAKDQEVQQKLRAEIVQTFAKDEGEISYDSLHKMEYLQMVIDETLRLYPVLPLLDRRYSKHSNRSVEFSLAPYYDYKLPEGMPVYISVFGLHYDRRFWPFPNKFDPERFSPANKKQLTPLTYLPFGDGPHNCIGARLGLLEVKVGLVHILKYYRVQVCKQTIIQPKFEPKSIVLQTRGGIHVEFIRDNMCDNF</sequence>
<reference evidence="15 16" key="1">
    <citation type="journal article" date="2015" name="Nat. Commun.">
        <title>Lucilia cuprina genome unlocks parasitic fly biology to underpin future interventions.</title>
        <authorList>
            <person name="Anstead C.A."/>
            <person name="Korhonen P.K."/>
            <person name="Young N.D."/>
            <person name="Hall R.S."/>
            <person name="Jex A.R."/>
            <person name="Murali S.C."/>
            <person name="Hughes D.S."/>
            <person name="Lee S.F."/>
            <person name="Perry T."/>
            <person name="Stroehlein A.J."/>
            <person name="Ansell B.R."/>
            <person name="Breugelmans B."/>
            <person name="Hofmann A."/>
            <person name="Qu J."/>
            <person name="Dugan S."/>
            <person name="Lee S.L."/>
            <person name="Chao H."/>
            <person name="Dinh H."/>
            <person name="Han Y."/>
            <person name="Doddapaneni H.V."/>
            <person name="Worley K.C."/>
            <person name="Muzny D.M."/>
            <person name="Ioannidis P."/>
            <person name="Waterhouse R.M."/>
            <person name="Zdobnov E.M."/>
            <person name="James P.J."/>
            <person name="Bagnall N.H."/>
            <person name="Kotze A.C."/>
            <person name="Gibbs R.A."/>
            <person name="Richards S."/>
            <person name="Batterham P."/>
            <person name="Gasser R.B."/>
        </authorList>
    </citation>
    <scope>NUCLEOTIDE SEQUENCE [LARGE SCALE GENOMIC DNA]</scope>
    <source>
        <strain evidence="15 16">LS</strain>
        <tissue evidence="15">Full body</tissue>
    </source>
</reference>
<evidence type="ECO:0000256" key="13">
    <source>
        <dbReference type="PIRSR" id="PIRSR602401-1"/>
    </source>
</evidence>
<dbReference type="GO" id="GO:0016705">
    <property type="term" value="F:oxidoreductase activity, acting on paired donors, with incorporation or reduction of molecular oxygen"/>
    <property type="evidence" value="ECO:0007669"/>
    <property type="project" value="InterPro"/>
</dbReference>
<keyword evidence="5 13" id="KW-0349">Heme</keyword>
<keyword evidence="12" id="KW-0472">Membrane</keyword>
<dbReference type="InterPro" id="IPR001128">
    <property type="entry name" value="Cyt_P450"/>
</dbReference>
<dbReference type="InterPro" id="IPR050476">
    <property type="entry name" value="Insect_CytP450_Detox"/>
</dbReference>
<evidence type="ECO:0000256" key="1">
    <source>
        <dbReference type="ARBA" id="ARBA00001971"/>
    </source>
</evidence>
<dbReference type="InterPro" id="IPR017972">
    <property type="entry name" value="Cyt_P450_CS"/>
</dbReference>
<comment type="subcellular location">
    <subcellularLocation>
        <location evidence="3">Endoplasmic reticulum membrane</location>
        <topology evidence="3">Peripheral membrane protein</topology>
    </subcellularLocation>
    <subcellularLocation>
        <location evidence="2">Microsome membrane</location>
        <topology evidence="2">Peripheral membrane protein</topology>
    </subcellularLocation>
</comment>
<evidence type="ECO:0000313" key="15">
    <source>
        <dbReference type="EMBL" id="KNC29571.1"/>
    </source>
</evidence>
<keyword evidence="9 14" id="KW-0560">Oxidoreductase</keyword>
<dbReference type="STRING" id="7375.A0A0L0CBD4"/>
<gene>
    <name evidence="15" type="ORF">FF38_11495</name>
</gene>
<dbReference type="SUPFAM" id="SSF48264">
    <property type="entry name" value="Cytochrome P450"/>
    <property type="match status" value="1"/>
</dbReference>